<accession>A0ABX1X4A6</accession>
<sequence length="393" mass="42414">MPTAADLLADYRPGNSFFFASPHATLLAQGTLAVLPRSEGANELQTLPERAARLLAQLKQPGQSLPMLVGAVPFDPMQPAQLVVPLETRKLGPLSFTQSERQWRPMGSRIDMEAVPAPEVYVEGVNKALGRLRAGELDKIVLARTLRLTSPQPINLQQLLHNLAIHNTHGYTFAVDLTKGQTSKENKTLIGASPELLVARTGRVVVVNPLAGSTPRSADPEEDVRRSQALLQSPKDLREHALVIEAVAEALRPYCDPLHVPATPSLVQTSTMWHLSTEIRGELIDPSISSLALAVALHPTPAVCGSPTELAREAIKDIEPFDRGFYTGLVGWCDASGDGEWIITIRCAVGDNQSLDLYAGAGVVAESSAEAELQETSAKFRTMLHAMGLNQES</sequence>
<comment type="catalytic activity">
    <reaction evidence="1">
        <text>chorismate = isochorismate</text>
        <dbReference type="Rhea" id="RHEA:18985"/>
        <dbReference type="ChEBI" id="CHEBI:29748"/>
        <dbReference type="ChEBI" id="CHEBI:29780"/>
        <dbReference type="EC" id="5.4.4.2"/>
    </reaction>
</comment>
<gene>
    <name evidence="7" type="primary">dhbC</name>
    <name evidence="7" type="ORF">GC096_03465</name>
</gene>
<dbReference type="Gene3D" id="3.60.120.10">
    <property type="entry name" value="Anthranilate synthase"/>
    <property type="match status" value="1"/>
</dbReference>
<feature type="domain" description="Chorismate-utilising enzyme C-terminal" evidence="6">
    <location>
        <begin position="119"/>
        <end position="379"/>
    </location>
</feature>
<evidence type="ECO:0000256" key="3">
    <source>
        <dbReference type="ARBA" id="ARBA00012824"/>
    </source>
</evidence>
<dbReference type="EMBL" id="WHNY01000008">
    <property type="protein sequence ID" value="NOU63107.1"/>
    <property type="molecule type" value="Genomic_DNA"/>
</dbReference>
<dbReference type="Pfam" id="PF00425">
    <property type="entry name" value="Chorismate_bind"/>
    <property type="match status" value="1"/>
</dbReference>
<protein>
    <recommendedName>
        <fullName evidence="3">isochorismate synthase</fullName>
        <ecNumber evidence="3">5.4.4.2</ecNumber>
    </recommendedName>
    <alternativeName>
        <fullName evidence="5">Isochorismate mutase</fullName>
    </alternativeName>
</protein>
<dbReference type="NCBIfam" id="NF005380">
    <property type="entry name" value="PRK06923.1"/>
    <property type="match status" value="1"/>
</dbReference>
<dbReference type="PANTHER" id="PTHR42839">
    <property type="entry name" value="ISOCHORISMATE SYNTHASE ENTC"/>
    <property type="match status" value="1"/>
</dbReference>
<dbReference type="PANTHER" id="PTHR42839:SF2">
    <property type="entry name" value="ISOCHORISMATE SYNTHASE ENTC"/>
    <property type="match status" value="1"/>
</dbReference>
<dbReference type="EC" id="5.4.4.2" evidence="3"/>
<dbReference type="Proteomes" id="UP000653578">
    <property type="component" value="Unassembled WGS sequence"/>
</dbReference>
<keyword evidence="8" id="KW-1185">Reference proteome</keyword>
<comment type="caution">
    <text evidence="7">The sequence shown here is derived from an EMBL/GenBank/DDBJ whole genome shotgun (WGS) entry which is preliminary data.</text>
</comment>
<dbReference type="SUPFAM" id="SSF56322">
    <property type="entry name" value="ADC synthase"/>
    <property type="match status" value="1"/>
</dbReference>
<evidence type="ECO:0000256" key="4">
    <source>
        <dbReference type="ARBA" id="ARBA00023235"/>
    </source>
</evidence>
<dbReference type="NCBIfam" id="TIGR00543">
    <property type="entry name" value="isochor_syn"/>
    <property type="match status" value="1"/>
</dbReference>
<evidence type="ECO:0000256" key="5">
    <source>
        <dbReference type="ARBA" id="ARBA00041564"/>
    </source>
</evidence>
<name>A0ABX1X4A6_9BACL</name>
<organism evidence="7 8">
    <name type="scientific">Paenibacillus plantarum</name>
    <dbReference type="NCBI Taxonomy" id="2654975"/>
    <lineage>
        <taxon>Bacteria</taxon>
        <taxon>Bacillati</taxon>
        <taxon>Bacillota</taxon>
        <taxon>Bacilli</taxon>
        <taxon>Bacillales</taxon>
        <taxon>Paenibacillaceae</taxon>
        <taxon>Paenibacillus</taxon>
    </lineage>
</organism>
<evidence type="ECO:0000256" key="2">
    <source>
        <dbReference type="ARBA" id="ARBA00005297"/>
    </source>
</evidence>
<evidence type="ECO:0000259" key="6">
    <source>
        <dbReference type="Pfam" id="PF00425"/>
    </source>
</evidence>
<evidence type="ECO:0000313" key="7">
    <source>
        <dbReference type="EMBL" id="NOU63107.1"/>
    </source>
</evidence>
<dbReference type="InterPro" id="IPR004561">
    <property type="entry name" value="IsoChor_synthase"/>
</dbReference>
<proteinExistence type="inferred from homology"/>
<dbReference type="InterPro" id="IPR005801">
    <property type="entry name" value="ADC_synthase"/>
</dbReference>
<keyword evidence="4" id="KW-0413">Isomerase</keyword>
<comment type="similarity">
    <text evidence="2">Belongs to the isochorismate synthase family.</text>
</comment>
<reference evidence="7 8" key="1">
    <citation type="submission" date="2019-10" db="EMBL/GenBank/DDBJ databases">
        <title>Description of Paenibacillus humi sp. nov.</title>
        <authorList>
            <person name="Carlier A."/>
            <person name="Qi S."/>
        </authorList>
    </citation>
    <scope>NUCLEOTIDE SEQUENCE [LARGE SCALE GENOMIC DNA]</scope>
    <source>
        <strain evidence="7 8">LMG 31461</strain>
    </source>
</reference>
<dbReference type="InterPro" id="IPR015890">
    <property type="entry name" value="Chorismate_C"/>
</dbReference>
<evidence type="ECO:0000313" key="8">
    <source>
        <dbReference type="Proteomes" id="UP000653578"/>
    </source>
</evidence>
<evidence type="ECO:0000256" key="1">
    <source>
        <dbReference type="ARBA" id="ARBA00000799"/>
    </source>
</evidence>